<dbReference type="InterPro" id="IPR007267">
    <property type="entry name" value="GtrA_DPMS_TM"/>
</dbReference>
<accession>A0A1I0UYH4</accession>
<feature type="transmembrane region" description="Helical" evidence="6">
    <location>
        <begin position="100"/>
        <end position="118"/>
    </location>
</feature>
<dbReference type="GO" id="GO:0000271">
    <property type="term" value="P:polysaccharide biosynthetic process"/>
    <property type="evidence" value="ECO:0007669"/>
    <property type="project" value="InterPro"/>
</dbReference>
<evidence type="ECO:0000313" key="9">
    <source>
        <dbReference type="Proteomes" id="UP000198838"/>
    </source>
</evidence>
<dbReference type="PANTHER" id="PTHR38459">
    <property type="entry name" value="PROPHAGE BACTOPRENOL-LINKED GLUCOSE TRANSLOCASE HOMOLOG"/>
    <property type="match status" value="1"/>
</dbReference>
<feature type="transmembrane region" description="Helical" evidence="6">
    <location>
        <begin position="74"/>
        <end position="94"/>
    </location>
</feature>
<protein>
    <submittedName>
        <fullName evidence="8">Putative flippase GtrA (Transmembrane translocase of bactoprenol-linked glucose)</fullName>
    </submittedName>
</protein>
<keyword evidence="3 6" id="KW-0812">Transmembrane</keyword>
<feature type="transmembrane region" description="Helical" evidence="6">
    <location>
        <begin position="12"/>
        <end position="29"/>
    </location>
</feature>
<keyword evidence="4 6" id="KW-1133">Transmembrane helix</keyword>
<dbReference type="GO" id="GO:0005886">
    <property type="term" value="C:plasma membrane"/>
    <property type="evidence" value="ECO:0007669"/>
    <property type="project" value="TreeGrafter"/>
</dbReference>
<sequence length="127" mass="14448">MKKLIEQILKFGAVGFLCFFIDYGIMVLLKEVFGVNYLVAATISFVVSVIFNYVLSITFVFVADKNANKFKEMVIFVIFSAIGLLLNDAIMWGLDKVGVFYMLSKIVATGIVMVYNFITRKLFIEKR</sequence>
<evidence type="ECO:0000256" key="4">
    <source>
        <dbReference type="ARBA" id="ARBA00022989"/>
    </source>
</evidence>
<comment type="similarity">
    <text evidence="2">Belongs to the GtrA family.</text>
</comment>
<evidence type="ECO:0000256" key="5">
    <source>
        <dbReference type="ARBA" id="ARBA00023136"/>
    </source>
</evidence>
<feature type="domain" description="GtrA/DPMS transmembrane" evidence="7">
    <location>
        <begin position="10"/>
        <end position="124"/>
    </location>
</feature>
<gene>
    <name evidence="8" type="ORF">SAMN05216249_10137</name>
</gene>
<evidence type="ECO:0000313" key="8">
    <source>
        <dbReference type="EMBL" id="SFA68910.1"/>
    </source>
</evidence>
<evidence type="ECO:0000256" key="1">
    <source>
        <dbReference type="ARBA" id="ARBA00004141"/>
    </source>
</evidence>
<dbReference type="STRING" id="1120918.SAMN05216249_10137"/>
<name>A0A1I0UYH4_9FIRM</name>
<dbReference type="OrthoDB" id="9807815at2"/>
<keyword evidence="9" id="KW-1185">Reference proteome</keyword>
<feature type="transmembrane region" description="Helical" evidence="6">
    <location>
        <begin position="35"/>
        <end position="62"/>
    </location>
</feature>
<dbReference type="PANTHER" id="PTHR38459:SF1">
    <property type="entry name" value="PROPHAGE BACTOPRENOL-LINKED GLUCOSE TRANSLOCASE HOMOLOG"/>
    <property type="match status" value="1"/>
</dbReference>
<evidence type="ECO:0000256" key="2">
    <source>
        <dbReference type="ARBA" id="ARBA00009399"/>
    </source>
</evidence>
<evidence type="ECO:0000256" key="6">
    <source>
        <dbReference type="SAM" id="Phobius"/>
    </source>
</evidence>
<dbReference type="EMBL" id="FOJY01000001">
    <property type="protein sequence ID" value="SFA68910.1"/>
    <property type="molecule type" value="Genomic_DNA"/>
</dbReference>
<dbReference type="RefSeq" id="WP_092869762.1">
    <property type="nucleotide sequence ID" value="NZ_FOJY01000001.1"/>
</dbReference>
<evidence type="ECO:0000259" key="7">
    <source>
        <dbReference type="Pfam" id="PF04138"/>
    </source>
</evidence>
<proteinExistence type="inferred from homology"/>
<dbReference type="AlphaFoldDB" id="A0A1I0UYH4"/>
<reference evidence="8 9" key="1">
    <citation type="submission" date="2016-10" db="EMBL/GenBank/DDBJ databases">
        <authorList>
            <person name="de Groot N.N."/>
        </authorList>
    </citation>
    <scope>NUCLEOTIDE SEQUENCE [LARGE SCALE GENOMIC DNA]</scope>
    <source>
        <strain evidence="8 9">DSM 5522</strain>
    </source>
</reference>
<dbReference type="Proteomes" id="UP000198838">
    <property type="component" value="Unassembled WGS sequence"/>
</dbReference>
<dbReference type="Pfam" id="PF04138">
    <property type="entry name" value="GtrA_DPMS_TM"/>
    <property type="match status" value="1"/>
</dbReference>
<dbReference type="InterPro" id="IPR051401">
    <property type="entry name" value="GtrA_CellWall_Glycosyl"/>
</dbReference>
<comment type="subcellular location">
    <subcellularLocation>
        <location evidence="1">Membrane</location>
        <topology evidence="1">Multi-pass membrane protein</topology>
    </subcellularLocation>
</comment>
<keyword evidence="5 6" id="KW-0472">Membrane</keyword>
<organism evidence="8 9">
    <name type="scientific">Acetitomaculum ruminis DSM 5522</name>
    <dbReference type="NCBI Taxonomy" id="1120918"/>
    <lineage>
        <taxon>Bacteria</taxon>
        <taxon>Bacillati</taxon>
        <taxon>Bacillota</taxon>
        <taxon>Clostridia</taxon>
        <taxon>Lachnospirales</taxon>
        <taxon>Lachnospiraceae</taxon>
        <taxon>Acetitomaculum</taxon>
    </lineage>
</organism>
<evidence type="ECO:0000256" key="3">
    <source>
        <dbReference type="ARBA" id="ARBA00022692"/>
    </source>
</evidence>